<protein>
    <recommendedName>
        <fullName evidence="1">Amidohydrolase-related domain-containing protein</fullName>
    </recommendedName>
</protein>
<dbReference type="InterPro" id="IPR051781">
    <property type="entry name" value="Metallo-dep_Hydrolase"/>
</dbReference>
<reference evidence="2 3" key="1">
    <citation type="submission" date="2016-02" db="EMBL/GenBank/DDBJ databases">
        <title>Comparison of Clostridium stercorarium subspecies using comparative genomics and transcriptomics.</title>
        <authorList>
            <person name="Schellenberg J."/>
            <person name="Thallinger G."/>
            <person name="Levin D.B."/>
            <person name="Zhang X."/>
            <person name="Alvare G."/>
            <person name="Fristensky B."/>
            <person name="Sparling R."/>
        </authorList>
    </citation>
    <scope>NUCLEOTIDE SEQUENCE [LARGE SCALE GENOMIC DNA]</scope>
    <source>
        <strain evidence="2 3">DSM 2910</strain>
    </source>
</reference>
<dbReference type="InterPro" id="IPR011059">
    <property type="entry name" value="Metal-dep_hydrolase_composite"/>
</dbReference>
<evidence type="ECO:0000313" key="2">
    <source>
        <dbReference type="EMBL" id="ANW97580.1"/>
    </source>
</evidence>
<organism evidence="2 3">
    <name type="scientific">Thermoclostridium stercorarium subsp. thermolacticum DSM 2910</name>
    <dbReference type="NCBI Taxonomy" id="1121336"/>
    <lineage>
        <taxon>Bacteria</taxon>
        <taxon>Bacillati</taxon>
        <taxon>Bacillota</taxon>
        <taxon>Clostridia</taxon>
        <taxon>Eubacteriales</taxon>
        <taxon>Oscillospiraceae</taxon>
        <taxon>Thermoclostridium</taxon>
    </lineage>
</organism>
<feature type="domain" description="Amidohydrolase-related" evidence="1">
    <location>
        <begin position="55"/>
        <end position="398"/>
    </location>
</feature>
<dbReference type="InterPro" id="IPR032466">
    <property type="entry name" value="Metal_Hydrolase"/>
</dbReference>
<proteinExistence type="predicted"/>
<dbReference type="Gene3D" id="2.30.40.10">
    <property type="entry name" value="Urease, subunit C, domain 1"/>
    <property type="match status" value="1"/>
</dbReference>
<name>A0A1B1Y9Y1_THEST</name>
<dbReference type="Pfam" id="PF01979">
    <property type="entry name" value="Amidohydro_1"/>
    <property type="match status" value="1"/>
</dbReference>
<dbReference type="Gene3D" id="3.20.20.140">
    <property type="entry name" value="Metal-dependent hydrolases"/>
    <property type="match status" value="1"/>
</dbReference>
<accession>A0A1B1Y9Y1</accession>
<dbReference type="AlphaFoldDB" id="A0A1B1Y9Y1"/>
<dbReference type="SUPFAM" id="SSF51338">
    <property type="entry name" value="Composite domain of metallo-dependent hydrolases"/>
    <property type="match status" value="1"/>
</dbReference>
<dbReference type="InterPro" id="IPR006680">
    <property type="entry name" value="Amidohydro-rel"/>
</dbReference>
<sequence length="404" mass="42881">MACYALKGRVIDAVSDAAIENGLVVVEGDKIKYAGIYNEKEIPGNAEIIDAGKGTILPGFIDCHVHLCGEATAGEKSTRYEKLLGAAYEIGILLDAGFTGLRDMSAFGFALQRAVDAGYLRGPRIMPGGRILSITSGHCDIAGDLTKEEVNATNLTGRLCDGVDECILAVRENFRQGAKFIKVSATGGVSSIADNVNDVQFSFEELKAIVDETKRHGTYVAAHCTGNAGAFQAVKAGVKSIEHGVMLEQETIDLMAENGVALVTTLYISLNVAGFPGLHPVVREKAKLCAEANIKTIEMARKAGIRIALGTDFSNSANTPYAKNGMEFVAMVQAGMTPMEAIKAGTINGAYLMKSEDKLGSLESGKLADIVITDGNPLENISCLADKEHIKLVMKNGVIEKFTL</sequence>
<gene>
    <name evidence="2" type="ORF">CSTERTH_00280</name>
</gene>
<dbReference type="EMBL" id="CP014672">
    <property type="protein sequence ID" value="ANW97580.1"/>
    <property type="molecule type" value="Genomic_DNA"/>
</dbReference>
<dbReference type="CDD" id="cd01299">
    <property type="entry name" value="Met_dep_hydrolase_A"/>
    <property type="match status" value="1"/>
</dbReference>
<dbReference type="OrthoDB" id="9797498at2"/>
<dbReference type="RefSeq" id="WP_015357788.1">
    <property type="nucleotide sequence ID" value="NZ_CP014672.1"/>
</dbReference>
<dbReference type="PANTHER" id="PTHR43135">
    <property type="entry name" value="ALPHA-D-RIBOSE 1-METHYLPHOSPHONATE 5-TRIPHOSPHATE DIPHOSPHATASE"/>
    <property type="match status" value="1"/>
</dbReference>
<dbReference type="SUPFAM" id="SSF51556">
    <property type="entry name" value="Metallo-dependent hydrolases"/>
    <property type="match status" value="1"/>
</dbReference>
<dbReference type="Proteomes" id="UP000092971">
    <property type="component" value="Chromosome"/>
</dbReference>
<dbReference type="PANTHER" id="PTHR43135:SF3">
    <property type="entry name" value="ALPHA-D-RIBOSE 1-METHYLPHOSPHONATE 5-TRIPHOSPHATE DIPHOSPHATASE"/>
    <property type="match status" value="1"/>
</dbReference>
<dbReference type="SMR" id="A0A1B1Y9Y1"/>
<evidence type="ECO:0000313" key="3">
    <source>
        <dbReference type="Proteomes" id="UP000092971"/>
    </source>
</evidence>
<dbReference type="InterPro" id="IPR057744">
    <property type="entry name" value="OTAase-like"/>
</dbReference>
<evidence type="ECO:0000259" key="1">
    <source>
        <dbReference type="Pfam" id="PF01979"/>
    </source>
</evidence>
<dbReference type="GO" id="GO:0016810">
    <property type="term" value="F:hydrolase activity, acting on carbon-nitrogen (but not peptide) bonds"/>
    <property type="evidence" value="ECO:0007669"/>
    <property type="project" value="InterPro"/>
</dbReference>